<sequence length="233" mass="25964">MLGWRWLVLGVMVLGVGAVAWGDEIVITEIMYDPASEERWPAKTEWIEIYNRGQREISLEGWFLANERGQTHPIHGRVMIQPREAVVLIPGNQTVKDFRAAWGEGYQVIPLDGWHKPGLHQLTNEPSDKTGVLTLRRPTGDVADEVNYDNEGRWPPNKPDGPSIYLLPHAIDTTSNNDGSNWARSESGRHGARHARPDGGYDQRDVGSPGVVVTVEDEREQREGDDGNAEGEG</sequence>
<feature type="compositionally biased region" description="Polar residues" evidence="1">
    <location>
        <begin position="172"/>
        <end position="184"/>
    </location>
</feature>
<evidence type="ECO:0000259" key="2">
    <source>
        <dbReference type="PROSITE" id="PS51841"/>
    </source>
</evidence>
<feature type="region of interest" description="Disordered" evidence="1">
    <location>
        <begin position="143"/>
        <end position="233"/>
    </location>
</feature>
<protein>
    <submittedName>
        <fullName evidence="3">Lamin tail domain-containing protein</fullName>
    </submittedName>
</protein>
<dbReference type="PROSITE" id="PS51841">
    <property type="entry name" value="LTD"/>
    <property type="match status" value="1"/>
</dbReference>
<evidence type="ECO:0000256" key="1">
    <source>
        <dbReference type="SAM" id="MobiDB-lite"/>
    </source>
</evidence>
<gene>
    <name evidence="3" type="ORF">ACERK3_07665</name>
</gene>
<dbReference type="Pfam" id="PF00932">
    <property type="entry name" value="LTD"/>
    <property type="match status" value="1"/>
</dbReference>
<dbReference type="Proteomes" id="UP001575105">
    <property type="component" value="Unassembled WGS sequence"/>
</dbReference>
<accession>A0ABV4U3J3</accession>
<feature type="compositionally biased region" description="Basic and acidic residues" evidence="1">
    <location>
        <begin position="195"/>
        <end position="205"/>
    </location>
</feature>
<keyword evidence="4" id="KW-1185">Reference proteome</keyword>
<evidence type="ECO:0000313" key="3">
    <source>
        <dbReference type="EMBL" id="MFA9478171.1"/>
    </source>
</evidence>
<dbReference type="EMBL" id="JBGUBD010000004">
    <property type="protein sequence ID" value="MFA9478171.1"/>
    <property type="molecule type" value="Genomic_DNA"/>
</dbReference>
<dbReference type="SUPFAM" id="SSF74853">
    <property type="entry name" value="Lamin A/C globular tail domain"/>
    <property type="match status" value="1"/>
</dbReference>
<dbReference type="RefSeq" id="WP_425345097.1">
    <property type="nucleotide sequence ID" value="NZ_JBGUBD010000004.1"/>
</dbReference>
<organism evidence="3 4">
    <name type="scientific">Natronomicrosphaera hydrolytica</name>
    <dbReference type="NCBI Taxonomy" id="3242702"/>
    <lineage>
        <taxon>Bacteria</taxon>
        <taxon>Pseudomonadati</taxon>
        <taxon>Planctomycetota</taxon>
        <taxon>Phycisphaerae</taxon>
        <taxon>Phycisphaerales</taxon>
        <taxon>Phycisphaeraceae</taxon>
        <taxon>Natronomicrosphaera</taxon>
    </lineage>
</organism>
<proteinExistence type="predicted"/>
<reference evidence="3 4" key="1">
    <citation type="submission" date="2024-08" db="EMBL/GenBank/DDBJ databases">
        <title>Whole-genome sequencing of halo(alkali)philic microorganisms from hypersaline lakes.</title>
        <authorList>
            <person name="Sorokin D.Y."/>
            <person name="Merkel A.Y."/>
            <person name="Messina E."/>
            <person name="Yakimov M."/>
        </authorList>
    </citation>
    <scope>NUCLEOTIDE SEQUENCE [LARGE SCALE GENOMIC DNA]</scope>
    <source>
        <strain evidence="3 4">AB-hyl4</strain>
    </source>
</reference>
<evidence type="ECO:0000313" key="4">
    <source>
        <dbReference type="Proteomes" id="UP001575105"/>
    </source>
</evidence>
<feature type="domain" description="LTD" evidence="2">
    <location>
        <begin position="12"/>
        <end position="150"/>
    </location>
</feature>
<name>A0ABV4U3J3_9BACT</name>
<comment type="caution">
    <text evidence="3">The sequence shown here is derived from an EMBL/GenBank/DDBJ whole genome shotgun (WGS) entry which is preliminary data.</text>
</comment>
<dbReference type="Gene3D" id="2.60.40.1260">
    <property type="entry name" value="Lamin Tail domain"/>
    <property type="match status" value="1"/>
</dbReference>
<dbReference type="InterPro" id="IPR001322">
    <property type="entry name" value="Lamin_tail_dom"/>
</dbReference>
<dbReference type="InterPro" id="IPR036415">
    <property type="entry name" value="Lamin_tail_dom_sf"/>
</dbReference>